<evidence type="ECO:0000256" key="5">
    <source>
        <dbReference type="SAM" id="SignalP"/>
    </source>
</evidence>
<keyword evidence="3" id="KW-0325">Glycoprotein</keyword>
<dbReference type="SUPFAM" id="SSF101898">
    <property type="entry name" value="NHL repeat"/>
    <property type="match status" value="1"/>
</dbReference>
<dbReference type="PANTHER" id="PTHR10680:SF28">
    <property type="entry name" value="SMP-30_GLUCONOLACTONASE_LRE-LIKE REGION DOMAIN-CONTAINING PROTEIN"/>
    <property type="match status" value="1"/>
</dbReference>
<feature type="signal peptide" evidence="5">
    <location>
        <begin position="1"/>
        <end position="25"/>
    </location>
</feature>
<protein>
    <recommendedName>
        <fullName evidence="8">6-bladed beta-propeller</fullName>
    </recommendedName>
</protein>
<dbReference type="AlphaFoldDB" id="A0A7K3NHZ8"/>
<gene>
    <name evidence="6" type="ORF">G3N56_03460</name>
</gene>
<keyword evidence="1 5" id="KW-0732">Signal</keyword>
<comment type="caution">
    <text evidence="6">The sequence shown here is derived from an EMBL/GenBank/DDBJ whole genome shotgun (WGS) entry which is preliminary data.</text>
</comment>
<evidence type="ECO:0000313" key="6">
    <source>
        <dbReference type="EMBL" id="NDY55800.1"/>
    </source>
</evidence>
<dbReference type="EMBL" id="JAAGRQ010000009">
    <property type="protein sequence ID" value="NDY55800.1"/>
    <property type="molecule type" value="Genomic_DNA"/>
</dbReference>
<feature type="repeat" description="NHL" evidence="4">
    <location>
        <begin position="115"/>
        <end position="158"/>
    </location>
</feature>
<evidence type="ECO:0000256" key="4">
    <source>
        <dbReference type="PROSITE-ProRule" id="PRU00504"/>
    </source>
</evidence>
<dbReference type="Gene3D" id="2.120.10.30">
    <property type="entry name" value="TolB, C-terminal domain"/>
    <property type="match status" value="2"/>
</dbReference>
<dbReference type="RefSeq" id="WP_163300853.1">
    <property type="nucleotide sequence ID" value="NZ_JAAGRQ010000009.1"/>
</dbReference>
<accession>A0A7K3NHZ8</accession>
<reference evidence="6 7" key="1">
    <citation type="submission" date="2020-02" db="EMBL/GenBank/DDBJ databases">
        <title>Comparative genomics of sulfur disproportionating microorganisms.</title>
        <authorList>
            <person name="Ward L.M."/>
            <person name="Bertran E."/>
            <person name="Johnston D.T."/>
        </authorList>
    </citation>
    <scope>NUCLEOTIDE SEQUENCE [LARGE SCALE GENOMIC DNA]</scope>
    <source>
        <strain evidence="6 7">DSM 3696</strain>
    </source>
</reference>
<dbReference type="InterPro" id="IPR001258">
    <property type="entry name" value="NHL_repeat"/>
</dbReference>
<evidence type="ECO:0008006" key="8">
    <source>
        <dbReference type="Google" id="ProtNLM"/>
    </source>
</evidence>
<dbReference type="Pfam" id="PF01436">
    <property type="entry name" value="NHL"/>
    <property type="match status" value="2"/>
</dbReference>
<keyword evidence="2" id="KW-0677">Repeat</keyword>
<evidence type="ECO:0000256" key="3">
    <source>
        <dbReference type="ARBA" id="ARBA00023180"/>
    </source>
</evidence>
<name>A0A7K3NHZ8_9BACT</name>
<evidence type="ECO:0000256" key="2">
    <source>
        <dbReference type="ARBA" id="ARBA00022737"/>
    </source>
</evidence>
<keyword evidence="7" id="KW-1185">Reference proteome</keyword>
<dbReference type="PROSITE" id="PS51125">
    <property type="entry name" value="NHL"/>
    <property type="match status" value="2"/>
</dbReference>
<proteinExistence type="predicted"/>
<evidence type="ECO:0000313" key="7">
    <source>
        <dbReference type="Proteomes" id="UP000469724"/>
    </source>
</evidence>
<dbReference type="Proteomes" id="UP000469724">
    <property type="component" value="Unassembled WGS sequence"/>
</dbReference>
<dbReference type="InterPro" id="IPR011042">
    <property type="entry name" value="6-blade_b-propeller_TolB-like"/>
</dbReference>
<dbReference type="PANTHER" id="PTHR10680">
    <property type="entry name" value="PEPTIDYL-GLYCINE ALPHA-AMIDATING MONOOXYGENASE"/>
    <property type="match status" value="1"/>
</dbReference>
<dbReference type="GO" id="GO:0005576">
    <property type="term" value="C:extracellular region"/>
    <property type="evidence" value="ECO:0007669"/>
    <property type="project" value="TreeGrafter"/>
</dbReference>
<sequence>MKGMRVGFLCAVLLVLALQVSDAAAVSANFLFSMSAVGAKSVVVDNNGYIYTSVTGGIKKFDNNGNYVLTLKPDMTGEEWTFIPEGISLDPQGNLLVVDWANSKVWRLSPTGAVLQKIGSYGDADGQLFSPQDVAVDAQGNVYILDTGHSRVQKYTASGTFVKKWGTPGLNDGQFSYPHGIAVDSLGYVYVTEYNGERVQKFTSNGGFISKWVNVQNSQIPFFSGPMGIDVKFGYAFIANNGDDEVLIYADGGKYKSVFKLDTGYHESLDVFVDASKKIYCVQSGGIYVYQLTGLGEILNPSILQMLLF</sequence>
<evidence type="ECO:0000256" key="1">
    <source>
        <dbReference type="ARBA" id="ARBA00022729"/>
    </source>
</evidence>
<organism evidence="6 7">
    <name type="scientific">Desulfolutivibrio sulfodismutans</name>
    <dbReference type="NCBI Taxonomy" id="63561"/>
    <lineage>
        <taxon>Bacteria</taxon>
        <taxon>Pseudomonadati</taxon>
        <taxon>Thermodesulfobacteriota</taxon>
        <taxon>Desulfovibrionia</taxon>
        <taxon>Desulfovibrionales</taxon>
        <taxon>Desulfovibrionaceae</taxon>
        <taxon>Desulfolutivibrio</taxon>
    </lineage>
</organism>
<feature type="repeat" description="NHL" evidence="4">
    <location>
        <begin position="166"/>
        <end position="205"/>
    </location>
</feature>
<feature type="chain" id="PRO_5029690305" description="6-bladed beta-propeller" evidence="5">
    <location>
        <begin position="26"/>
        <end position="309"/>
    </location>
</feature>